<dbReference type="Pfam" id="PF00795">
    <property type="entry name" value="CN_hydrolase"/>
    <property type="match status" value="1"/>
</dbReference>
<evidence type="ECO:0000313" key="5">
    <source>
        <dbReference type="Proteomes" id="UP000243359"/>
    </source>
</evidence>
<keyword evidence="5" id="KW-1185">Reference proteome</keyword>
<dbReference type="InterPro" id="IPR003010">
    <property type="entry name" value="C-N_Hydrolase"/>
</dbReference>
<name>A0A1H1LCS1_9PSED</name>
<evidence type="ECO:0000313" key="4">
    <source>
        <dbReference type="EMBL" id="SDR71815.1"/>
    </source>
</evidence>
<dbReference type="RefSeq" id="WP_090347094.1">
    <property type="nucleotide sequence ID" value="NZ_LT629751.1"/>
</dbReference>
<dbReference type="Gene3D" id="3.60.110.10">
    <property type="entry name" value="Carbon-nitrogen hydrolase"/>
    <property type="match status" value="1"/>
</dbReference>
<dbReference type="Proteomes" id="UP000243359">
    <property type="component" value="Chromosome I"/>
</dbReference>
<keyword evidence="1 4" id="KW-0378">Hydrolase</keyword>
<reference evidence="5" key="1">
    <citation type="submission" date="2016-10" db="EMBL/GenBank/DDBJ databases">
        <authorList>
            <person name="Varghese N."/>
            <person name="Submissions S."/>
        </authorList>
    </citation>
    <scope>NUCLEOTIDE SEQUENCE [LARGE SCALE GENOMIC DNA]</scope>
    <source>
        <strain evidence="5">KCTC 32247</strain>
    </source>
</reference>
<dbReference type="OrthoDB" id="9811121at2"/>
<dbReference type="PROSITE" id="PS50263">
    <property type="entry name" value="CN_HYDROLASE"/>
    <property type="match status" value="1"/>
</dbReference>
<dbReference type="STRING" id="1392877.SAMN05216221_0089"/>
<sequence>MGTVAVIQMVSQADVASNLARARALLEQAAQSGARLAVLPENFAAMGRRDLAALGRAEAAGEGPLLPWLQATARELGLWIVAGTLPLLAEGQRDGKPHACSLLIDSDGQIAARYDKLHLFDVEVADSRGSYRESDDFAHGERLVLADTPVGRLGLTVCYDLRFAELYSALREAGAELISAPSAFTAVTGAAHWEILVRARAIETQCYLLAANQGGQHPGPRETFGHSLIVDPWGEPLARQPRGEAVLLAQVDRPAQAAIRQRMPVHAHRRLRPGALQPSTKESS</sequence>
<dbReference type="EMBL" id="LT629751">
    <property type="protein sequence ID" value="SDR71815.1"/>
    <property type="molecule type" value="Genomic_DNA"/>
</dbReference>
<evidence type="ECO:0000256" key="2">
    <source>
        <dbReference type="SAM" id="MobiDB-lite"/>
    </source>
</evidence>
<dbReference type="InterPro" id="IPR045254">
    <property type="entry name" value="Nit1/2_C-N_Hydrolase"/>
</dbReference>
<protein>
    <submittedName>
        <fullName evidence="4">Predicted amidohydrolase</fullName>
    </submittedName>
</protein>
<dbReference type="PANTHER" id="PTHR23088:SF27">
    <property type="entry name" value="DEAMINATED GLUTATHIONE AMIDASE"/>
    <property type="match status" value="1"/>
</dbReference>
<dbReference type="GO" id="GO:0016811">
    <property type="term" value="F:hydrolase activity, acting on carbon-nitrogen (but not peptide) bonds, in linear amides"/>
    <property type="evidence" value="ECO:0007669"/>
    <property type="project" value="InterPro"/>
</dbReference>
<organism evidence="4 5">
    <name type="scientific">Pseudomonas oryzae</name>
    <dbReference type="NCBI Taxonomy" id="1392877"/>
    <lineage>
        <taxon>Bacteria</taxon>
        <taxon>Pseudomonadati</taxon>
        <taxon>Pseudomonadota</taxon>
        <taxon>Gammaproteobacteria</taxon>
        <taxon>Pseudomonadales</taxon>
        <taxon>Pseudomonadaceae</taxon>
        <taxon>Pseudomonas</taxon>
    </lineage>
</organism>
<accession>A0A1H1LCS1</accession>
<feature type="compositionally biased region" description="Basic residues" evidence="2">
    <location>
        <begin position="263"/>
        <end position="272"/>
    </location>
</feature>
<proteinExistence type="predicted"/>
<dbReference type="SUPFAM" id="SSF56317">
    <property type="entry name" value="Carbon-nitrogen hydrolase"/>
    <property type="match status" value="1"/>
</dbReference>
<dbReference type="InterPro" id="IPR036526">
    <property type="entry name" value="C-N_Hydrolase_sf"/>
</dbReference>
<feature type="region of interest" description="Disordered" evidence="2">
    <location>
        <begin position="263"/>
        <end position="284"/>
    </location>
</feature>
<evidence type="ECO:0000259" key="3">
    <source>
        <dbReference type="PROSITE" id="PS50263"/>
    </source>
</evidence>
<dbReference type="PANTHER" id="PTHR23088">
    <property type="entry name" value="NITRILASE-RELATED"/>
    <property type="match status" value="1"/>
</dbReference>
<evidence type="ECO:0000256" key="1">
    <source>
        <dbReference type="ARBA" id="ARBA00022801"/>
    </source>
</evidence>
<dbReference type="CDD" id="cd07572">
    <property type="entry name" value="nit"/>
    <property type="match status" value="1"/>
</dbReference>
<gene>
    <name evidence="4" type="ORF">SAMN05216221_0089</name>
</gene>
<feature type="domain" description="CN hydrolase" evidence="3">
    <location>
        <begin position="2"/>
        <end position="253"/>
    </location>
</feature>
<dbReference type="AlphaFoldDB" id="A0A1H1LCS1"/>